<feature type="compositionally biased region" description="Low complexity" evidence="1">
    <location>
        <begin position="39"/>
        <end position="50"/>
    </location>
</feature>
<reference evidence="2 3" key="2">
    <citation type="submission" date="2024-10" db="EMBL/GenBank/DDBJ databases">
        <authorList>
            <person name="Ryan C."/>
        </authorList>
    </citation>
    <scope>NUCLEOTIDE SEQUENCE [LARGE SCALE GENOMIC DNA]</scope>
</reference>
<feature type="region of interest" description="Disordered" evidence="1">
    <location>
        <begin position="118"/>
        <end position="142"/>
    </location>
</feature>
<keyword evidence="3" id="KW-1185">Reference proteome</keyword>
<protein>
    <submittedName>
        <fullName evidence="2">Uncharacterized protein</fullName>
    </submittedName>
</protein>
<accession>A0ABC9A3G7</accession>
<evidence type="ECO:0000256" key="1">
    <source>
        <dbReference type="SAM" id="MobiDB-lite"/>
    </source>
</evidence>
<evidence type="ECO:0000313" key="2">
    <source>
        <dbReference type="EMBL" id="CAL4972449.1"/>
    </source>
</evidence>
<feature type="compositionally biased region" description="Polar residues" evidence="1">
    <location>
        <begin position="51"/>
        <end position="68"/>
    </location>
</feature>
<gene>
    <name evidence="2" type="ORF">URODEC1_LOCUS51279</name>
</gene>
<sequence length="163" mass="17369">MNSPGAGRRVPKRRRTTTKPLSQLLDLNCPPSEGANEGSSPFSSMPVSHSEASSSMPVSLNQASSSIPPATDVPHIGMHSCPIDVEAIDDDVVIYSSRSLPQARQQSTRTTRRITVIIDDDSETNPEPADDDSETNPEPAGLMISPVIGMQLSCCSYITQGCS</sequence>
<feature type="compositionally biased region" description="Acidic residues" evidence="1">
    <location>
        <begin position="118"/>
        <end position="135"/>
    </location>
</feature>
<dbReference type="PANTHER" id="PTHR47094:SF1">
    <property type="entry name" value="RING-TYPE E3 UBIQUITIN TRANSFERASE"/>
    <property type="match status" value="1"/>
</dbReference>
<dbReference type="EMBL" id="OZ075130">
    <property type="protein sequence ID" value="CAL4972449.1"/>
    <property type="molecule type" value="Genomic_DNA"/>
</dbReference>
<dbReference type="Proteomes" id="UP001497457">
    <property type="component" value="Chromosome 20rd"/>
</dbReference>
<feature type="region of interest" description="Disordered" evidence="1">
    <location>
        <begin position="1"/>
        <end position="75"/>
    </location>
</feature>
<name>A0ABC9A3G7_9POAL</name>
<dbReference type="InterPro" id="IPR049627">
    <property type="entry name" value="SLX8"/>
</dbReference>
<dbReference type="AlphaFoldDB" id="A0ABC9A3G7"/>
<proteinExistence type="predicted"/>
<organism evidence="2 3">
    <name type="scientific">Urochloa decumbens</name>
    <dbReference type="NCBI Taxonomy" id="240449"/>
    <lineage>
        <taxon>Eukaryota</taxon>
        <taxon>Viridiplantae</taxon>
        <taxon>Streptophyta</taxon>
        <taxon>Embryophyta</taxon>
        <taxon>Tracheophyta</taxon>
        <taxon>Spermatophyta</taxon>
        <taxon>Magnoliopsida</taxon>
        <taxon>Liliopsida</taxon>
        <taxon>Poales</taxon>
        <taxon>Poaceae</taxon>
        <taxon>PACMAD clade</taxon>
        <taxon>Panicoideae</taxon>
        <taxon>Panicodae</taxon>
        <taxon>Paniceae</taxon>
        <taxon>Melinidinae</taxon>
        <taxon>Urochloa</taxon>
    </lineage>
</organism>
<reference evidence="3" key="1">
    <citation type="submission" date="2024-06" db="EMBL/GenBank/DDBJ databases">
        <authorList>
            <person name="Ryan C."/>
        </authorList>
    </citation>
    <scope>NUCLEOTIDE SEQUENCE [LARGE SCALE GENOMIC DNA]</scope>
</reference>
<evidence type="ECO:0000313" key="3">
    <source>
        <dbReference type="Proteomes" id="UP001497457"/>
    </source>
</evidence>
<dbReference type="PANTHER" id="PTHR47094">
    <property type="entry name" value="ELFLESS, ISOFORM B"/>
    <property type="match status" value="1"/>
</dbReference>